<keyword evidence="5 16" id="KW-0812">Transmembrane</keyword>
<reference evidence="22" key="1">
    <citation type="journal article" date="2009" name="Science">
        <title>The B73 maize genome: complexity, diversity, and dynamics.</title>
        <authorList>
            <person name="Schnable P.S."/>
            <person name="Ware D."/>
            <person name="Fulton R.S."/>
            <person name="Stein J.C."/>
            <person name="Wei F."/>
            <person name="Pasternak S."/>
            <person name="Liang C."/>
            <person name="Zhang J."/>
            <person name="Fulton L."/>
            <person name="Graves T.A."/>
            <person name="Minx P."/>
            <person name="Reily A.D."/>
            <person name="Courtney L."/>
            <person name="Kruchowski S.S."/>
            <person name="Tomlinson C."/>
            <person name="Strong C."/>
            <person name="Delehaunty K."/>
            <person name="Fronick C."/>
            <person name="Courtney B."/>
            <person name="Rock S.M."/>
            <person name="Belter E."/>
            <person name="Du F."/>
            <person name="Kim K."/>
            <person name="Abbott R.M."/>
            <person name="Cotton M."/>
            <person name="Levy A."/>
            <person name="Marchetto P."/>
            <person name="Ochoa K."/>
            <person name="Jackson S.M."/>
            <person name="Gillam B."/>
            <person name="Chen W."/>
            <person name="Yan L."/>
            <person name="Higginbotham J."/>
            <person name="Cardenas M."/>
            <person name="Waligorski J."/>
            <person name="Applebaum E."/>
            <person name="Phelps L."/>
            <person name="Falcone J."/>
            <person name="Kanchi K."/>
            <person name="Thane T."/>
            <person name="Scimone A."/>
            <person name="Thane N."/>
            <person name="Henke J."/>
            <person name="Wang T."/>
            <person name="Ruppert J."/>
            <person name="Shah N."/>
            <person name="Rotter K."/>
            <person name="Hodges J."/>
            <person name="Ingenthron E."/>
            <person name="Cordes M."/>
            <person name="Kohlberg S."/>
            <person name="Sgro J."/>
            <person name="Delgado B."/>
            <person name="Mead K."/>
            <person name="Chinwalla A."/>
            <person name="Leonard S."/>
            <person name="Crouse K."/>
            <person name="Collura K."/>
            <person name="Kudrna D."/>
            <person name="Currie J."/>
            <person name="He R."/>
            <person name="Angelova A."/>
            <person name="Rajasekar S."/>
            <person name="Mueller T."/>
            <person name="Lomeli R."/>
            <person name="Scara G."/>
            <person name="Ko A."/>
            <person name="Delaney K."/>
            <person name="Wissotski M."/>
            <person name="Lopez G."/>
            <person name="Campos D."/>
            <person name="Braidotti M."/>
            <person name="Ashley E."/>
            <person name="Golser W."/>
            <person name="Kim H."/>
            <person name="Lee S."/>
            <person name="Lin J."/>
            <person name="Dujmic Z."/>
            <person name="Kim W."/>
            <person name="Talag J."/>
            <person name="Zuccolo A."/>
            <person name="Fan C."/>
            <person name="Sebastian A."/>
            <person name="Kramer M."/>
            <person name="Spiegel L."/>
            <person name="Nascimento L."/>
            <person name="Zutavern T."/>
            <person name="Miller B."/>
            <person name="Ambroise C."/>
            <person name="Muller S."/>
            <person name="Spooner W."/>
            <person name="Narechania A."/>
            <person name="Ren L."/>
            <person name="Wei S."/>
            <person name="Kumari S."/>
            <person name="Faga B."/>
            <person name="Levy M.J."/>
            <person name="McMahan L."/>
            <person name="Van Buren P."/>
            <person name="Vaughn M.W."/>
            <person name="Ying K."/>
            <person name="Yeh C.-T."/>
            <person name="Emrich S.J."/>
            <person name="Jia Y."/>
            <person name="Kalyanaraman A."/>
            <person name="Hsia A.-P."/>
            <person name="Barbazuk W.B."/>
            <person name="Baucom R.S."/>
            <person name="Brutnell T.P."/>
            <person name="Carpita N.C."/>
            <person name="Chaparro C."/>
            <person name="Chia J.-M."/>
            <person name="Deragon J.-M."/>
            <person name="Estill J.C."/>
            <person name="Fu Y."/>
            <person name="Jeddeloh J.A."/>
            <person name="Han Y."/>
            <person name="Lee H."/>
            <person name="Li P."/>
            <person name="Lisch D.R."/>
            <person name="Liu S."/>
            <person name="Liu Z."/>
            <person name="Nagel D.H."/>
            <person name="McCann M.C."/>
            <person name="SanMiguel P."/>
            <person name="Myers A.M."/>
            <person name="Nettleton D."/>
            <person name="Nguyen J."/>
            <person name="Penning B.W."/>
            <person name="Ponnala L."/>
            <person name="Schneider K.L."/>
            <person name="Schwartz D.C."/>
            <person name="Sharma A."/>
            <person name="Soderlund C."/>
            <person name="Springer N.M."/>
            <person name="Sun Q."/>
            <person name="Wang H."/>
            <person name="Waterman M."/>
            <person name="Westerman R."/>
            <person name="Wolfgruber T.K."/>
            <person name="Yang L."/>
            <person name="Yu Y."/>
            <person name="Zhang L."/>
            <person name="Zhou S."/>
            <person name="Zhu Q."/>
            <person name="Bennetzen J.L."/>
            <person name="Dawe R.K."/>
            <person name="Jiang J."/>
            <person name="Jiang N."/>
            <person name="Presting G.G."/>
            <person name="Wessler S.R."/>
            <person name="Aluru S."/>
            <person name="Martienssen R.A."/>
            <person name="Clifton S.W."/>
            <person name="McCombie W.R."/>
            <person name="Wing R.A."/>
            <person name="Wilson R.K."/>
        </authorList>
    </citation>
    <scope>NUCLEOTIDE SEQUENCE [LARGE SCALE GENOMIC DNA]</scope>
    <source>
        <strain evidence="22">cv. B73</strain>
    </source>
</reference>
<evidence type="ECO:0000256" key="4">
    <source>
        <dbReference type="ARBA" id="ARBA00022538"/>
    </source>
</evidence>
<comment type="function">
    <text evidence="16">Potassium channel.</text>
</comment>
<evidence type="ECO:0000256" key="12">
    <source>
        <dbReference type="ARBA" id="ARBA00023065"/>
    </source>
</evidence>
<name>K7VQ87_MAIZE</name>
<keyword evidence="22" id="KW-1185">Reference proteome</keyword>
<dbReference type="KEGG" id="zma:103637774"/>
<dbReference type="Proteomes" id="UP000007305">
    <property type="component" value="Chromosome 9"/>
</dbReference>
<dbReference type="STRING" id="4577.K7VQ87"/>
<feature type="transmembrane region" description="Helical" evidence="16">
    <location>
        <begin position="280"/>
        <end position="297"/>
    </location>
</feature>
<feature type="repeat" description="ANK" evidence="15">
    <location>
        <begin position="617"/>
        <end position="649"/>
    </location>
</feature>
<dbReference type="GeneID" id="103637774"/>
<evidence type="ECO:0000313" key="21">
    <source>
        <dbReference type="EnsemblPlants" id="Zm00001eb371430_P001"/>
    </source>
</evidence>
<comment type="subunit">
    <text evidence="16">The potassium channel is composed of a homo- or heterotetrameric complex of pore-forming subunits.</text>
</comment>
<dbReference type="OMA" id="EVRYLVW"/>
<protein>
    <recommendedName>
        <fullName evidence="16">Potassium channel</fullName>
    </recommendedName>
</protein>
<keyword evidence="13 16" id="KW-0472">Membrane</keyword>
<keyword evidence="4 16" id="KW-0633">Potassium transport</keyword>
<comment type="subcellular location">
    <subcellularLocation>
        <location evidence="1 16">Membrane</location>
        <topology evidence="1 16">Multi-pass membrane protein</topology>
    </subcellularLocation>
</comment>
<dbReference type="InterPro" id="IPR003938">
    <property type="entry name" value="K_chnl_volt-dep_EAG/ELK/ERG"/>
</dbReference>
<dbReference type="SMR" id="K7VQ87"/>
<comment type="caution">
    <text evidence="16">Lacks conserved residue(s) required for the propagation of feature annotation.</text>
</comment>
<keyword evidence="6" id="KW-0677">Repeat</keyword>
<keyword evidence="7 16" id="KW-0631">Potassium channel</keyword>
<keyword evidence="11 15" id="KW-0040">ANK repeat</keyword>
<comment type="domain">
    <text evidence="16">The KHA domain (rich in hydrophobic and acidic residues) present in the C-terminal part is likely to be important for tetramerization.</text>
</comment>
<dbReference type="FunFam" id="1.10.287.70:FF:000139">
    <property type="entry name" value="Potassium channel SKOR"/>
    <property type="match status" value="1"/>
</dbReference>
<dbReference type="PaxDb" id="4577-GRMZM2G310569_P01"/>
<evidence type="ECO:0007829" key="23">
    <source>
        <dbReference type="PeptideAtlas" id="K7VQ87"/>
    </source>
</evidence>
<evidence type="ECO:0000256" key="13">
    <source>
        <dbReference type="ARBA" id="ARBA00023136"/>
    </source>
</evidence>
<evidence type="ECO:0000256" key="6">
    <source>
        <dbReference type="ARBA" id="ARBA00022737"/>
    </source>
</evidence>
<dbReference type="SUPFAM" id="SSF48403">
    <property type="entry name" value="Ankyrin repeat"/>
    <property type="match status" value="1"/>
</dbReference>
<feature type="compositionally biased region" description="Acidic residues" evidence="17">
    <location>
        <begin position="16"/>
        <end position="25"/>
    </location>
</feature>
<dbReference type="PROSITE" id="PS50042">
    <property type="entry name" value="CNMP_BINDING_3"/>
    <property type="match status" value="1"/>
</dbReference>
<dbReference type="PANTHER" id="PTHR45743">
    <property type="entry name" value="POTASSIUM CHANNEL AKT1"/>
    <property type="match status" value="1"/>
</dbReference>
<keyword evidence="23" id="KW-1267">Proteomics identification</keyword>
<evidence type="ECO:0000256" key="10">
    <source>
        <dbReference type="ARBA" id="ARBA00022989"/>
    </source>
</evidence>
<dbReference type="Gene3D" id="1.10.287.70">
    <property type="match status" value="1"/>
</dbReference>
<evidence type="ECO:0000256" key="16">
    <source>
        <dbReference type="RuleBase" id="RU369015"/>
    </source>
</evidence>
<accession>K7VQ87</accession>
<feature type="transmembrane region" description="Helical" evidence="16">
    <location>
        <begin position="223"/>
        <end position="245"/>
    </location>
</feature>
<dbReference type="PROSITE" id="PS51490">
    <property type="entry name" value="KHA"/>
    <property type="match status" value="1"/>
</dbReference>
<evidence type="ECO:0000256" key="15">
    <source>
        <dbReference type="PROSITE-ProRule" id="PRU00023"/>
    </source>
</evidence>
<dbReference type="GO" id="GO:0005249">
    <property type="term" value="F:voltage-gated potassium channel activity"/>
    <property type="evidence" value="ECO:0007669"/>
    <property type="project" value="UniProtKB-UniRule"/>
</dbReference>
<feature type="transmembrane region" description="Helical" evidence="16">
    <location>
        <begin position="309"/>
        <end position="333"/>
    </location>
</feature>
<dbReference type="Pfam" id="PF11834">
    <property type="entry name" value="KHA"/>
    <property type="match status" value="1"/>
</dbReference>
<evidence type="ECO:0000313" key="22">
    <source>
        <dbReference type="Proteomes" id="UP000007305"/>
    </source>
</evidence>
<dbReference type="CDD" id="cd00038">
    <property type="entry name" value="CAP_ED"/>
    <property type="match status" value="1"/>
</dbReference>
<evidence type="ECO:0000256" key="8">
    <source>
        <dbReference type="ARBA" id="ARBA00022882"/>
    </source>
</evidence>
<dbReference type="SMART" id="SM00100">
    <property type="entry name" value="cNMP"/>
    <property type="match status" value="1"/>
</dbReference>
<dbReference type="FunFam" id="2.60.120.10:FF:000074">
    <property type="entry name" value="Potassium channel KAT2"/>
    <property type="match status" value="1"/>
</dbReference>
<dbReference type="PROSITE" id="PS50088">
    <property type="entry name" value="ANK_REPEAT"/>
    <property type="match status" value="3"/>
</dbReference>
<feature type="transmembrane region" description="Helical" evidence="16">
    <location>
        <begin position="119"/>
        <end position="140"/>
    </location>
</feature>
<dbReference type="SUPFAM" id="SSF51206">
    <property type="entry name" value="cAMP-binding domain-like"/>
    <property type="match status" value="1"/>
</dbReference>
<dbReference type="OrthoDB" id="426293at2759"/>
<dbReference type="PRINTS" id="PR01463">
    <property type="entry name" value="EAGCHANLFMLY"/>
</dbReference>
<reference evidence="21" key="4">
    <citation type="submission" date="2021-05" db="UniProtKB">
        <authorList>
            <consortium name="EnsemblPlants"/>
        </authorList>
    </citation>
    <scope>IDENTIFICATION</scope>
    <source>
        <strain evidence="21">cv. B73</strain>
    </source>
</reference>
<dbReference type="FunCoup" id="K7VQ87">
    <property type="interactions" value="1338"/>
</dbReference>
<dbReference type="PANTHER" id="PTHR45743:SF3">
    <property type="entry name" value="POTASSIUM CHANNEL SKOR"/>
    <property type="match status" value="1"/>
</dbReference>
<comment type="similarity">
    <text evidence="2 16">Belongs to the potassium channel family. Plant (TC 1.A.1.4) subfamily.</text>
</comment>
<dbReference type="Gene3D" id="1.25.40.20">
    <property type="entry name" value="Ankyrin repeat-containing domain"/>
    <property type="match status" value="2"/>
</dbReference>
<evidence type="ECO:0000259" key="18">
    <source>
        <dbReference type="PROSITE" id="PS50042"/>
    </source>
</evidence>
<proteinExistence type="evidence at protein level"/>
<organism evidence="20">
    <name type="scientific">Zea mays</name>
    <name type="common">Maize</name>
    <dbReference type="NCBI Taxonomy" id="4577"/>
    <lineage>
        <taxon>Eukaryota</taxon>
        <taxon>Viridiplantae</taxon>
        <taxon>Streptophyta</taxon>
        <taxon>Embryophyta</taxon>
        <taxon>Tracheophyta</taxon>
        <taxon>Spermatophyta</taxon>
        <taxon>Magnoliopsida</taxon>
        <taxon>Liliopsida</taxon>
        <taxon>Poales</taxon>
        <taxon>Poaceae</taxon>
        <taxon>PACMAD clade</taxon>
        <taxon>Panicoideae</taxon>
        <taxon>Andropogonodae</taxon>
        <taxon>Andropogoneae</taxon>
        <taxon>Tripsacinae</taxon>
        <taxon>Zea</taxon>
    </lineage>
</organism>
<reference evidence="20" key="2">
    <citation type="submission" date="2015-12" db="EMBL/GenBank/DDBJ databases">
        <title>Update maize B73 reference genome by single molecule sequencing technologies.</title>
        <authorList>
            <consortium name="Maize Genome Sequencing Project"/>
            <person name="Ware D."/>
        </authorList>
    </citation>
    <scope>NUCLEOTIDE SEQUENCE</scope>
    <source>
        <tissue evidence="20">Seedling</tissue>
    </source>
</reference>
<feature type="region of interest" description="Disordered" evidence="17">
    <location>
        <begin position="1"/>
        <end position="25"/>
    </location>
</feature>
<dbReference type="Pfam" id="PF12796">
    <property type="entry name" value="Ank_2"/>
    <property type="match status" value="2"/>
</dbReference>
<feature type="domain" description="Cyclic nucleotide-binding" evidence="18">
    <location>
        <begin position="408"/>
        <end position="528"/>
    </location>
</feature>
<dbReference type="Gene3D" id="2.60.120.10">
    <property type="entry name" value="Jelly Rolls"/>
    <property type="match status" value="1"/>
</dbReference>
<keyword evidence="9 16" id="KW-0630">Potassium</keyword>
<evidence type="ECO:0000256" key="14">
    <source>
        <dbReference type="ARBA" id="ARBA00023303"/>
    </source>
</evidence>
<dbReference type="InterPro" id="IPR036770">
    <property type="entry name" value="Ankyrin_rpt-contain_sf"/>
</dbReference>
<dbReference type="InterPro" id="IPR005821">
    <property type="entry name" value="Ion_trans_dom"/>
</dbReference>
<keyword evidence="14 16" id="KW-0407">Ion channel</keyword>
<feature type="domain" description="KHA" evidence="19">
    <location>
        <begin position="760"/>
        <end position="852"/>
    </location>
</feature>
<evidence type="ECO:0000256" key="17">
    <source>
        <dbReference type="SAM" id="MobiDB-lite"/>
    </source>
</evidence>
<dbReference type="AlphaFoldDB" id="K7VQ87"/>
<keyword evidence="10 16" id="KW-1133">Transmembrane helix</keyword>
<dbReference type="InterPro" id="IPR021789">
    <property type="entry name" value="KHA_dom"/>
</dbReference>
<keyword evidence="12 16" id="KW-0406">Ion transport</keyword>
<gene>
    <name evidence="21" type="primary">LOC103637774</name>
    <name evidence="20" type="ORF">ZEAMMB73_Zm00001d044717</name>
</gene>
<evidence type="ECO:0000256" key="1">
    <source>
        <dbReference type="ARBA" id="ARBA00004141"/>
    </source>
</evidence>
<feature type="transmembrane region" description="Helical" evidence="16">
    <location>
        <begin position="89"/>
        <end position="107"/>
    </location>
</feature>
<evidence type="ECO:0000313" key="20">
    <source>
        <dbReference type="EMBL" id="AQL00720.1"/>
    </source>
</evidence>
<evidence type="ECO:0000256" key="2">
    <source>
        <dbReference type="ARBA" id="ARBA00007929"/>
    </source>
</evidence>
<dbReference type="EMBL" id="CM000785">
    <property type="protein sequence ID" value="AQL00720.1"/>
    <property type="molecule type" value="Genomic_DNA"/>
</dbReference>
<dbReference type="EnsemblPlants" id="Zm00001eb371430_T001">
    <property type="protein sequence ID" value="Zm00001eb371430_P001"/>
    <property type="gene ID" value="Zm00001eb371430"/>
</dbReference>
<evidence type="ECO:0000256" key="9">
    <source>
        <dbReference type="ARBA" id="ARBA00022958"/>
    </source>
</evidence>
<dbReference type="PROSITE" id="PS50297">
    <property type="entry name" value="ANK_REP_REGION"/>
    <property type="match status" value="3"/>
</dbReference>
<dbReference type="RefSeq" id="XP_008659051.1">
    <property type="nucleotide sequence ID" value="XM_008660829.4"/>
</dbReference>
<dbReference type="HOGENOM" id="CLU_005746_8_3_1"/>
<evidence type="ECO:0000256" key="11">
    <source>
        <dbReference type="ARBA" id="ARBA00023043"/>
    </source>
</evidence>
<evidence type="ECO:0000256" key="7">
    <source>
        <dbReference type="ARBA" id="ARBA00022826"/>
    </source>
</evidence>
<feature type="repeat" description="ANK" evidence="15">
    <location>
        <begin position="681"/>
        <end position="713"/>
    </location>
</feature>
<keyword evidence="8 16" id="KW-0851">Voltage-gated channel</keyword>
<sequence length="879" mass="99955">MVMGLGSKRRVAEGGTEPEEESSEEYEVEEVCDHIASSRGSRLALFGSDLRLGRFRPRRRRRRPLAGEGAAEGFLHDLVIHPDNRWYQLWTKFILGWAVYSSFFTPLEFGFFRGLPENLFFLDTVGQAAFLIDIVVKFFVAYRDPDTYRIVYSPTAIALRYCKSSFIFDLLGCFPWDAIYRACGSKEEVRYLLWIRLTRVTKVTEFFWRLEKDIRINYLFTRIVKLIVVELYCTHTAACIFYYLATTLPESMEGYTWIGSLQLGDYKFTHFREIDLAKRYITSLYFAIVTMATVGYGDIHAVNIREMIFIMIYVSFDMILGAYLIGNMTALIVKGSRTERFRDKMKEVIRYMNRNKLGKEIREQIKGHLRLQYESSYTEASVLQDIPISIRAKISQTLYKPYVESIPLFKGCSAEFIQQIVIRLQEEFFLPGEVILEQGSAVDQLYFVCHGALEGVGIGEDGQEETLLMLEPESSFGEISILCNIPQPYTVRVCELCRLLRLDKQSFTNILEIYFVDGRRILSNLSESEYGGRVKQLESDITFHIGKQEAELTLRVNSAAFYGDLHQLKSLIRAGADPKNTDYDGRSPLHLAASRGYEDVVQFLVNEGVDMDLTDQFGNTPLLEAVKQGQERVAALLFAKGAKLSLKNAGSHLCTAVAKGDSDFIRRTLAYGADPNCRDYDHRTPLHIAAAEGLYLIAKMLVEAGASVFTTDRWGTTPLDEARKCGGRVLGALLEEARANELAMFPERGEEVRDKMHPRRCSVFPYHPWRAATGEERRIEGVVLWIPHTIESLVALAQEKLGLPGPASRLRLLREDGARVLDVDMVNDGQKLYLVGGEDGDQKYVEENGIKSIVPAGHCTELQIRNYVRCEMEMQCEAN</sequence>
<feature type="repeat" description="ANK" evidence="15">
    <location>
        <begin position="584"/>
        <end position="616"/>
    </location>
</feature>
<dbReference type="InterPro" id="IPR000595">
    <property type="entry name" value="cNMP-bd_dom"/>
</dbReference>
<dbReference type="Pfam" id="PF00027">
    <property type="entry name" value="cNMP_binding"/>
    <property type="match status" value="1"/>
</dbReference>
<dbReference type="InterPro" id="IPR014710">
    <property type="entry name" value="RmlC-like_jellyroll"/>
</dbReference>
<dbReference type="ExpressionAtlas" id="K7VQ87">
    <property type="expression patterns" value="baseline and differential"/>
</dbReference>
<dbReference type="InterPro" id="IPR045319">
    <property type="entry name" value="KAT/AKT"/>
</dbReference>
<evidence type="ECO:0000256" key="3">
    <source>
        <dbReference type="ARBA" id="ARBA00022448"/>
    </source>
</evidence>
<dbReference type="InterPro" id="IPR018490">
    <property type="entry name" value="cNMP-bd_dom_sf"/>
</dbReference>
<dbReference type="SMART" id="SM00248">
    <property type="entry name" value="ANK"/>
    <property type="match status" value="5"/>
</dbReference>
<dbReference type="InterPro" id="IPR002110">
    <property type="entry name" value="Ankyrin_rpt"/>
</dbReference>
<dbReference type="Gene3D" id="1.10.287.630">
    <property type="entry name" value="Helix hairpin bin"/>
    <property type="match status" value="1"/>
</dbReference>
<comment type="domain">
    <text evidence="16">The segment S4 is probably the voltage-sensor and is characterized by a series of positively charged amino acids. The pore-forming region H5 is enclosed by the transmembrane segments S5 and S6 in the Shaker-type (1P/6TM) and contains the GYGD signature motif which seems to be involved in potassium selectivity.</text>
</comment>
<dbReference type="Pfam" id="PF00520">
    <property type="entry name" value="Ion_trans"/>
    <property type="match status" value="1"/>
</dbReference>
<reference evidence="21" key="3">
    <citation type="submission" date="2019-07" db="EMBL/GenBank/DDBJ databases">
        <authorList>
            <person name="Seetharam A."/>
            <person name="Woodhouse M."/>
            <person name="Cannon E."/>
        </authorList>
    </citation>
    <scope>NUCLEOTIDE SEQUENCE [LARGE SCALE GENOMIC DNA]</scope>
    <source>
        <strain evidence="21">cv. B73</strain>
    </source>
</reference>
<dbReference type="SUPFAM" id="SSF81324">
    <property type="entry name" value="Voltage-gated potassium channels"/>
    <property type="match status" value="1"/>
</dbReference>
<dbReference type="GO" id="GO:0034702">
    <property type="term" value="C:monoatomic ion channel complex"/>
    <property type="evidence" value="ECO:0007669"/>
    <property type="project" value="UniProtKB-KW"/>
</dbReference>
<keyword evidence="3 16" id="KW-0813">Transport</keyword>
<dbReference type="eggNOG" id="KOG0498">
    <property type="taxonomic scope" value="Eukaryota"/>
</dbReference>
<evidence type="ECO:0000256" key="5">
    <source>
        <dbReference type="ARBA" id="ARBA00022692"/>
    </source>
</evidence>
<dbReference type="Gramene" id="Zm00001eb371430_T001">
    <property type="protein sequence ID" value="Zm00001eb371430_P001"/>
    <property type="gene ID" value="Zm00001eb371430"/>
</dbReference>
<evidence type="ECO:0000259" key="19">
    <source>
        <dbReference type="PROSITE" id="PS51490"/>
    </source>
</evidence>